<name>A0AAE8ZLR1_CAEBR</name>
<feature type="compositionally biased region" description="Acidic residues" evidence="1">
    <location>
        <begin position="111"/>
        <end position="126"/>
    </location>
</feature>
<gene>
    <name evidence="2" type="ORF">L3Y34_010542</name>
</gene>
<evidence type="ECO:0000313" key="2">
    <source>
        <dbReference type="EMBL" id="ULT80020.1"/>
    </source>
</evidence>
<feature type="region of interest" description="Disordered" evidence="1">
    <location>
        <begin position="103"/>
        <end position="129"/>
    </location>
</feature>
<proteinExistence type="predicted"/>
<sequence length="227" mass="25612">MAVADDPIGNFTTNTVYKTFSGTFKNIEMLTYCCLFQSALIHLIHPKSRCGKLVRKYVTMFCRTAKEFGEAIHPLLFGYGEDADYGRIDRLLHEGRYVVGGYKSIESRDSDEQESDQSDESSDESSTETIIVEVVSSEDEEEEDFVVAEEIEFVNPGVSELDDEEEVFSAVSRAEAQNVANVYRTYASMDSQTEQARIEEALRADEYLLKKGLIKAKQFGETIIVPF</sequence>
<accession>A0AAE8ZLR1</accession>
<dbReference type="AlphaFoldDB" id="A0AAE8ZLR1"/>
<dbReference type="EMBL" id="CP090896">
    <property type="protein sequence ID" value="ULT80020.1"/>
    <property type="molecule type" value="Genomic_DNA"/>
</dbReference>
<evidence type="ECO:0000256" key="1">
    <source>
        <dbReference type="SAM" id="MobiDB-lite"/>
    </source>
</evidence>
<evidence type="ECO:0000313" key="3">
    <source>
        <dbReference type="Proteomes" id="UP000827892"/>
    </source>
</evidence>
<reference evidence="2 3" key="1">
    <citation type="submission" date="2022-05" db="EMBL/GenBank/DDBJ databases">
        <title>Chromosome-level reference genomes for two strains of Caenorhabditis briggsae: an improved platform for comparative genomics.</title>
        <authorList>
            <person name="Stevens L."/>
            <person name="Andersen E.C."/>
        </authorList>
    </citation>
    <scope>NUCLEOTIDE SEQUENCE [LARGE SCALE GENOMIC DNA]</scope>
    <source>
        <strain evidence="2">QX1410_ONT</strain>
        <tissue evidence="2">Whole-organism</tissue>
    </source>
</reference>
<organism evidence="2 3">
    <name type="scientific">Caenorhabditis briggsae</name>
    <dbReference type="NCBI Taxonomy" id="6238"/>
    <lineage>
        <taxon>Eukaryota</taxon>
        <taxon>Metazoa</taxon>
        <taxon>Ecdysozoa</taxon>
        <taxon>Nematoda</taxon>
        <taxon>Chromadorea</taxon>
        <taxon>Rhabditida</taxon>
        <taxon>Rhabditina</taxon>
        <taxon>Rhabditomorpha</taxon>
        <taxon>Rhabditoidea</taxon>
        <taxon>Rhabditidae</taxon>
        <taxon>Peloderinae</taxon>
        <taxon>Caenorhabditis</taxon>
    </lineage>
</organism>
<protein>
    <submittedName>
        <fullName evidence="2">Uncharacterized protein</fullName>
    </submittedName>
</protein>
<dbReference type="Proteomes" id="UP000827892">
    <property type="component" value="Chromosome X"/>
</dbReference>